<dbReference type="GO" id="GO:0046872">
    <property type="term" value="F:metal ion binding"/>
    <property type="evidence" value="ECO:0007669"/>
    <property type="project" value="UniProtKB-KW"/>
</dbReference>
<dbReference type="FunFam" id="1.20.1110.10:FF:000023">
    <property type="entry name" value="Cation-transporting ATPase"/>
    <property type="match status" value="1"/>
</dbReference>
<dbReference type="GO" id="GO:0140358">
    <property type="term" value="F:P-type transmembrane transporter activity"/>
    <property type="evidence" value="ECO:0007669"/>
    <property type="project" value="InterPro"/>
</dbReference>
<feature type="domain" description="P-type ATPase A" evidence="14">
    <location>
        <begin position="138"/>
        <end position="262"/>
    </location>
</feature>
<dbReference type="SUPFAM" id="SSF81653">
    <property type="entry name" value="Calcium ATPase, transduction domain A"/>
    <property type="match status" value="1"/>
</dbReference>
<keyword evidence="6" id="KW-0547">Nucleotide-binding</keyword>
<evidence type="ECO:0000256" key="7">
    <source>
        <dbReference type="ARBA" id="ARBA00022840"/>
    </source>
</evidence>
<feature type="transmembrane region" description="Helical" evidence="13">
    <location>
        <begin position="846"/>
        <end position="872"/>
    </location>
</feature>
<dbReference type="GO" id="GO:0016020">
    <property type="term" value="C:membrane"/>
    <property type="evidence" value="ECO:0007669"/>
    <property type="project" value="UniProtKB-SubCell"/>
</dbReference>
<sequence>MQEVDSVRYFTFRKLKYVWQSGVEAWIAPADLDGQIPLVHFHAEVGAGKGLSESDVRRRQVTYGKNCIEVKLKPILVLLFIEAISPFYIFQVFSVSIWFSDNYEYYASIIVVMSVMSIAIDVYQTRSQEKKLRSMVQSSNEVQVLREETVKTINSEELVPGDIFLVPAHGGIMQCDAVLMNGTAIVNESMLTGESVPITKVALTAVHEDEEDMRFCFEKHSKHILYCGTQVLQTRYYQGKQVKAIVLRTAYATLKGQLVRSIMYPKPIDFRFTKDLFKFVAFLFCIAILGFGYTIAIMIQRNEPIRKIIVRSLDIITIVVPPALPAAMSVGIINANLRLHKKQIYCISPSTINTCGAINVCCFDKTGTLTEDGLDFQTLRAITPAAGGGSPTFTEEKEEMKADDLPSKGELITAIATCHSLTKIHGELHGDPLDLILFNQTGWTLIESADDEAESEVQIFDSIQPTIVKPPVEREDHPFSKEYSVIRQFTFSSSLQRMSVIVSNPRDDSNDMTLYCKGSPEMILTLCDPATVPEDYLEQVNLYAQHGYRLISVARRKLEMNYAKASKVPRNLVECDLELLGLVVLENRVKPVTLGVINQLNRAHIRTVMVTGDNLLTALSVARECGIIRPNKLAYLVEHRTDMFDDKGRPLLTVRQAVSSLEKAIEGEDTSEASVETGKRHFLESCYQLSISDMFLITLVALFFGNTPASDCLSPTPPPTRLLSLASITSVCGQLLIMAITQIYVFVSTTWQPWFIPYSVPVGDDADDKRSMQGTALFCTTTLQYITLALINSKGEPYRKPIFFNIPLCITLLVVTVVSLYITLWPPAFIISFLEYDPIPYFENRLFLVFIALICAMISYLFQCGVVDFLILELREKWLRHRRIKD</sequence>
<evidence type="ECO:0000313" key="16">
    <source>
        <dbReference type="EMBL" id="KAK5978391.1"/>
    </source>
</evidence>
<dbReference type="GO" id="GO:0006874">
    <property type="term" value="P:intracellular calcium ion homeostasis"/>
    <property type="evidence" value="ECO:0007669"/>
    <property type="project" value="TreeGrafter"/>
</dbReference>
<dbReference type="InterPro" id="IPR004014">
    <property type="entry name" value="ATPase_P-typ_cation-transptr_N"/>
</dbReference>
<keyword evidence="10 13" id="KW-1133">Transmembrane helix</keyword>
<feature type="transmembrane region" description="Helical" evidence="13">
    <location>
        <begin position="75"/>
        <end position="99"/>
    </location>
</feature>
<evidence type="ECO:0000256" key="3">
    <source>
        <dbReference type="ARBA" id="ARBA00022553"/>
    </source>
</evidence>
<dbReference type="GO" id="GO:0015203">
    <property type="term" value="F:polyamine transmembrane transporter activity"/>
    <property type="evidence" value="ECO:0007669"/>
    <property type="project" value="TreeGrafter"/>
</dbReference>
<dbReference type="Pfam" id="PF13246">
    <property type="entry name" value="Cation_ATPase"/>
    <property type="match status" value="1"/>
</dbReference>
<feature type="non-terminal residue" evidence="16">
    <location>
        <position position="886"/>
    </location>
</feature>
<dbReference type="Pfam" id="PF00122">
    <property type="entry name" value="E1-E2_ATPase"/>
    <property type="match status" value="1"/>
</dbReference>
<keyword evidence="9" id="KW-1278">Translocase</keyword>
<dbReference type="InterPro" id="IPR023299">
    <property type="entry name" value="ATPase_P-typ_cyto_dom_N"/>
</dbReference>
<evidence type="ECO:0000256" key="6">
    <source>
        <dbReference type="ARBA" id="ARBA00022741"/>
    </source>
</evidence>
<evidence type="ECO:0000259" key="14">
    <source>
        <dbReference type="Pfam" id="PF00122"/>
    </source>
</evidence>
<evidence type="ECO:0000256" key="8">
    <source>
        <dbReference type="ARBA" id="ARBA00022842"/>
    </source>
</evidence>
<dbReference type="InterPro" id="IPR059000">
    <property type="entry name" value="ATPase_P-type_domA"/>
</dbReference>
<dbReference type="Proteomes" id="UP001331761">
    <property type="component" value="Unassembled WGS sequence"/>
</dbReference>
<dbReference type="InterPro" id="IPR036412">
    <property type="entry name" value="HAD-like_sf"/>
</dbReference>
<keyword evidence="8" id="KW-0460">Magnesium</keyword>
<dbReference type="InterPro" id="IPR001757">
    <property type="entry name" value="P_typ_ATPase"/>
</dbReference>
<dbReference type="Gene3D" id="3.40.1110.10">
    <property type="entry name" value="Calcium-transporting ATPase, cytoplasmic domain N"/>
    <property type="match status" value="1"/>
</dbReference>
<keyword evidence="4 13" id="KW-0812">Transmembrane</keyword>
<name>A0AAN8ILX6_TRICO</name>
<dbReference type="NCBIfam" id="TIGR01494">
    <property type="entry name" value="ATPase_P-type"/>
    <property type="match status" value="1"/>
</dbReference>
<dbReference type="Gene3D" id="3.40.50.1000">
    <property type="entry name" value="HAD superfamily/HAD-like"/>
    <property type="match status" value="1"/>
</dbReference>
<evidence type="ECO:0000256" key="13">
    <source>
        <dbReference type="SAM" id="Phobius"/>
    </source>
</evidence>
<reference evidence="16 17" key="1">
    <citation type="submission" date="2019-10" db="EMBL/GenBank/DDBJ databases">
        <title>Assembly and Annotation for the nematode Trichostrongylus colubriformis.</title>
        <authorList>
            <person name="Martin J."/>
        </authorList>
    </citation>
    <scope>NUCLEOTIDE SEQUENCE [LARGE SCALE GENOMIC DNA]</scope>
    <source>
        <strain evidence="16">G859</strain>
        <tissue evidence="16">Whole worm</tissue>
    </source>
</reference>
<dbReference type="EMBL" id="WIXE01009490">
    <property type="protein sequence ID" value="KAK5978391.1"/>
    <property type="molecule type" value="Genomic_DNA"/>
</dbReference>
<dbReference type="SUPFAM" id="SSF81665">
    <property type="entry name" value="Calcium ATPase, transmembrane domain M"/>
    <property type="match status" value="1"/>
</dbReference>
<evidence type="ECO:0000256" key="9">
    <source>
        <dbReference type="ARBA" id="ARBA00022967"/>
    </source>
</evidence>
<dbReference type="InterPro" id="IPR006544">
    <property type="entry name" value="P-type_TPase_V"/>
</dbReference>
<accession>A0AAN8ILX6</accession>
<evidence type="ECO:0000256" key="11">
    <source>
        <dbReference type="ARBA" id="ARBA00023136"/>
    </source>
</evidence>
<proteinExistence type="inferred from homology"/>
<evidence type="ECO:0000256" key="1">
    <source>
        <dbReference type="ARBA" id="ARBA00004141"/>
    </source>
</evidence>
<dbReference type="NCBIfam" id="TIGR01657">
    <property type="entry name" value="P-ATPase-V"/>
    <property type="match status" value="1"/>
</dbReference>
<protein>
    <submittedName>
        <fullName evidence="16">Cation-transporting ATPase</fullName>
    </submittedName>
</protein>
<dbReference type="InterPro" id="IPR008250">
    <property type="entry name" value="ATPase_P-typ_transduc_dom_A_sf"/>
</dbReference>
<evidence type="ECO:0000256" key="5">
    <source>
        <dbReference type="ARBA" id="ARBA00022723"/>
    </source>
</evidence>
<feature type="transmembrane region" description="Helical" evidence="13">
    <location>
        <begin position="105"/>
        <end position="123"/>
    </location>
</feature>
<dbReference type="PROSITE" id="PS00154">
    <property type="entry name" value="ATPASE_E1_E2"/>
    <property type="match status" value="1"/>
</dbReference>
<dbReference type="InterPro" id="IPR023214">
    <property type="entry name" value="HAD_sf"/>
</dbReference>
<keyword evidence="17" id="KW-1185">Reference proteome</keyword>
<dbReference type="GO" id="GO:0005524">
    <property type="term" value="F:ATP binding"/>
    <property type="evidence" value="ECO:0007669"/>
    <property type="project" value="UniProtKB-KW"/>
</dbReference>
<comment type="subcellular location">
    <subcellularLocation>
        <location evidence="1">Membrane</location>
        <topology evidence="1">Multi-pass membrane protein</topology>
    </subcellularLocation>
</comment>
<comment type="similarity">
    <text evidence="2">Belongs to the cation transport ATPase (P-type) (TC 3.A.3) family. Type V subfamily.</text>
</comment>
<dbReference type="InterPro" id="IPR018303">
    <property type="entry name" value="ATPase_P-typ_P_site"/>
</dbReference>
<dbReference type="Gene3D" id="2.70.150.10">
    <property type="entry name" value="Calcium-transporting ATPase, cytoplasmic transduction domain A"/>
    <property type="match status" value="1"/>
</dbReference>
<dbReference type="FunFam" id="3.40.1110.10:FF:000130">
    <property type="entry name" value="Cation-transporting ATPase"/>
    <property type="match status" value="1"/>
</dbReference>
<feature type="transmembrane region" description="Helical" evidence="13">
    <location>
        <begin position="802"/>
        <end position="826"/>
    </location>
</feature>
<keyword evidence="11 13" id="KW-0472">Membrane</keyword>
<dbReference type="Pfam" id="PF00690">
    <property type="entry name" value="Cation_ATPase_N"/>
    <property type="match status" value="1"/>
</dbReference>
<evidence type="ECO:0000313" key="17">
    <source>
        <dbReference type="Proteomes" id="UP001331761"/>
    </source>
</evidence>
<feature type="transmembrane region" description="Helical" evidence="13">
    <location>
        <begin position="276"/>
        <end position="296"/>
    </location>
</feature>
<dbReference type="SUPFAM" id="SSF81660">
    <property type="entry name" value="Metal cation-transporting ATPase, ATP-binding domain N"/>
    <property type="match status" value="1"/>
</dbReference>
<feature type="domain" description="Cation-transporting P-type ATPase N-terminal" evidence="15">
    <location>
        <begin position="48"/>
        <end position="96"/>
    </location>
</feature>
<comment type="caution">
    <text evidence="16">The sequence shown here is derived from an EMBL/GenBank/DDBJ whole genome shotgun (WGS) entry which is preliminary data.</text>
</comment>
<organism evidence="16 17">
    <name type="scientific">Trichostrongylus colubriformis</name>
    <name type="common">Black scour worm</name>
    <dbReference type="NCBI Taxonomy" id="6319"/>
    <lineage>
        <taxon>Eukaryota</taxon>
        <taxon>Metazoa</taxon>
        <taxon>Ecdysozoa</taxon>
        <taxon>Nematoda</taxon>
        <taxon>Chromadorea</taxon>
        <taxon>Rhabditida</taxon>
        <taxon>Rhabditina</taxon>
        <taxon>Rhabditomorpha</taxon>
        <taxon>Strongyloidea</taxon>
        <taxon>Trichostrongylidae</taxon>
        <taxon>Trichostrongylus</taxon>
    </lineage>
</organism>
<dbReference type="PANTHER" id="PTHR45630:SF8">
    <property type="entry name" value="CATION-TRANSPORTING ATPASE"/>
    <property type="match status" value="1"/>
</dbReference>
<keyword evidence="5" id="KW-0479">Metal-binding</keyword>
<evidence type="ECO:0000256" key="12">
    <source>
        <dbReference type="ARBA" id="ARBA00049360"/>
    </source>
</evidence>
<dbReference type="PANTHER" id="PTHR45630">
    <property type="entry name" value="CATION-TRANSPORTING ATPASE-RELATED"/>
    <property type="match status" value="1"/>
</dbReference>
<evidence type="ECO:0000256" key="4">
    <source>
        <dbReference type="ARBA" id="ARBA00022692"/>
    </source>
</evidence>
<keyword evidence="7" id="KW-0067">ATP-binding</keyword>
<dbReference type="PRINTS" id="PR00119">
    <property type="entry name" value="CATATPASE"/>
</dbReference>
<evidence type="ECO:0000259" key="15">
    <source>
        <dbReference type="Pfam" id="PF00690"/>
    </source>
</evidence>
<dbReference type="InterPro" id="IPR023298">
    <property type="entry name" value="ATPase_P-typ_TM_dom_sf"/>
</dbReference>
<evidence type="ECO:0000256" key="10">
    <source>
        <dbReference type="ARBA" id="ARBA00022989"/>
    </source>
</evidence>
<dbReference type="Gene3D" id="1.20.1110.10">
    <property type="entry name" value="Calcium-transporting ATPase, transmembrane domain"/>
    <property type="match status" value="1"/>
</dbReference>
<dbReference type="GO" id="GO:0016887">
    <property type="term" value="F:ATP hydrolysis activity"/>
    <property type="evidence" value="ECO:0007669"/>
    <property type="project" value="InterPro"/>
</dbReference>
<comment type="catalytic activity">
    <reaction evidence="12">
        <text>ATP + H2O = ADP + phosphate + H(+)</text>
        <dbReference type="Rhea" id="RHEA:13065"/>
        <dbReference type="ChEBI" id="CHEBI:15377"/>
        <dbReference type="ChEBI" id="CHEBI:15378"/>
        <dbReference type="ChEBI" id="CHEBI:30616"/>
        <dbReference type="ChEBI" id="CHEBI:43474"/>
        <dbReference type="ChEBI" id="CHEBI:456216"/>
    </reaction>
</comment>
<dbReference type="GO" id="GO:0019829">
    <property type="term" value="F:ATPase-coupled monoatomic cation transmembrane transporter activity"/>
    <property type="evidence" value="ECO:0007669"/>
    <property type="project" value="TreeGrafter"/>
</dbReference>
<gene>
    <name evidence="16" type="ORF">GCK32_008887</name>
</gene>
<feature type="transmembrane region" description="Helical" evidence="13">
    <location>
        <begin position="308"/>
        <end position="333"/>
    </location>
</feature>
<dbReference type="SUPFAM" id="SSF56784">
    <property type="entry name" value="HAD-like"/>
    <property type="match status" value="1"/>
</dbReference>
<feature type="transmembrane region" description="Helical" evidence="13">
    <location>
        <begin position="725"/>
        <end position="747"/>
    </location>
</feature>
<dbReference type="AlphaFoldDB" id="A0AAN8ILX6"/>
<evidence type="ECO:0000256" key="2">
    <source>
        <dbReference type="ARBA" id="ARBA00006000"/>
    </source>
</evidence>
<keyword evidence="3" id="KW-0597">Phosphoprotein</keyword>